<dbReference type="Proteomes" id="UP000224460">
    <property type="component" value="Unassembled WGS sequence"/>
</dbReference>
<dbReference type="EMBL" id="PEDL01000046">
    <property type="protein sequence ID" value="PHV69195.1"/>
    <property type="molecule type" value="Genomic_DNA"/>
</dbReference>
<gene>
    <name evidence="1" type="ORF">CS063_17180</name>
</gene>
<keyword evidence="2" id="KW-1185">Reference proteome</keyword>
<protein>
    <submittedName>
        <fullName evidence="1">Energy-coupling factor ABC transporter ATP-binding protein</fullName>
    </submittedName>
</protein>
<evidence type="ECO:0000313" key="1">
    <source>
        <dbReference type="EMBL" id="PHV69195.1"/>
    </source>
</evidence>
<organism evidence="1 2">
    <name type="scientific">Sporanaerobium hydrogeniformans</name>
    <dbReference type="NCBI Taxonomy" id="3072179"/>
    <lineage>
        <taxon>Bacteria</taxon>
        <taxon>Bacillati</taxon>
        <taxon>Bacillota</taxon>
        <taxon>Clostridia</taxon>
        <taxon>Lachnospirales</taxon>
        <taxon>Lachnospiraceae</taxon>
        <taxon>Sporanaerobium</taxon>
    </lineage>
</organism>
<keyword evidence="1" id="KW-0547">Nucleotide-binding</keyword>
<reference evidence="1" key="1">
    <citation type="submission" date="2017-10" db="EMBL/GenBank/DDBJ databases">
        <title>Genome sequence of cellulolytic Lachnospiraceae bacterium XHS1971 isolated from hotspring sediment.</title>
        <authorList>
            <person name="Vasudevan G."/>
            <person name="Joshi A.J."/>
            <person name="Hivarkar S."/>
            <person name="Lanjekar V.B."/>
            <person name="Dhakephalkar P.K."/>
            <person name="Dagar S."/>
        </authorList>
    </citation>
    <scope>NUCLEOTIDE SEQUENCE</scope>
    <source>
        <strain evidence="1">XHS1971</strain>
    </source>
</reference>
<evidence type="ECO:0000313" key="2">
    <source>
        <dbReference type="Proteomes" id="UP000224460"/>
    </source>
</evidence>
<sequence length="280" mass="31123">MLKIKNLSFSYNQNQEEKQALKNINLTIEQGEFVGVIGPSGAGKSTFTMALNGIVPHFYNSGAFYGMVYVEGQDTVEVSCSELSKTVGSVLQDPDTQIVTSKVEDEIAFALENKGLERREIEERITESLELCGISSLRYRQTTELSGGQMQRVAIAAALAERPKVLVLDEPTSELDPIGSMLIFETLQKLNKEHGMTIIIVEQKVMLLSQYCNRLMVMKEGRFLLDGPTKQILEEYKKLEELGINCPRIVKLVACLKEAGLYKGDMPTNIEETCSILASL</sequence>
<proteinExistence type="predicted"/>
<keyword evidence="1" id="KW-0067">ATP-binding</keyword>
<comment type="caution">
    <text evidence="1">The sequence shown here is derived from an EMBL/GenBank/DDBJ whole genome shotgun (WGS) entry which is preliminary data.</text>
</comment>
<name>A0AC61D657_9FIRM</name>
<accession>A0AC61D657</accession>